<dbReference type="EMBL" id="BAABHS010000014">
    <property type="protein sequence ID" value="GAA4972151.1"/>
    <property type="molecule type" value="Genomic_DNA"/>
</dbReference>
<keyword evidence="2" id="KW-0812">Transmembrane</keyword>
<evidence type="ECO:0000313" key="4">
    <source>
        <dbReference type="Proteomes" id="UP001500466"/>
    </source>
</evidence>
<organism evidence="3 4">
    <name type="scientific">Yinghuangia aomiensis</name>
    <dbReference type="NCBI Taxonomy" id="676205"/>
    <lineage>
        <taxon>Bacteria</taxon>
        <taxon>Bacillati</taxon>
        <taxon>Actinomycetota</taxon>
        <taxon>Actinomycetes</taxon>
        <taxon>Kitasatosporales</taxon>
        <taxon>Streptomycetaceae</taxon>
        <taxon>Yinghuangia</taxon>
    </lineage>
</organism>
<dbReference type="RefSeq" id="WP_345677178.1">
    <property type="nucleotide sequence ID" value="NZ_BAABHS010000014.1"/>
</dbReference>
<dbReference type="Proteomes" id="UP001500466">
    <property type="component" value="Unassembled WGS sequence"/>
</dbReference>
<name>A0ABP9HJH4_9ACTN</name>
<protein>
    <recommendedName>
        <fullName evidence="5">LytR family transcriptional regulator</fullName>
    </recommendedName>
</protein>
<feature type="transmembrane region" description="Helical" evidence="2">
    <location>
        <begin position="37"/>
        <end position="61"/>
    </location>
</feature>
<accession>A0ABP9HJH4</accession>
<gene>
    <name evidence="3" type="ORF">GCM10023205_42770</name>
</gene>
<proteinExistence type="predicted"/>
<evidence type="ECO:0000256" key="1">
    <source>
        <dbReference type="SAM" id="MobiDB-lite"/>
    </source>
</evidence>
<sequence length="103" mass="10658">MSYAPPPGPHGGIPGQRQWGAAPSPQAYRGPARPRKFLVVVVGLLVTAAALAGIATTVLWWDNTMRQMGVTDTNTVKDKLPGPRGLGTDLPPSFAPSAAGGRS</sequence>
<keyword evidence="2" id="KW-1133">Transmembrane helix</keyword>
<feature type="region of interest" description="Disordered" evidence="1">
    <location>
        <begin position="72"/>
        <end position="103"/>
    </location>
</feature>
<feature type="region of interest" description="Disordered" evidence="1">
    <location>
        <begin position="1"/>
        <end position="29"/>
    </location>
</feature>
<evidence type="ECO:0008006" key="5">
    <source>
        <dbReference type="Google" id="ProtNLM"/>
    </source>
</evidence>
<comment type="caution">
    <text evidence="3">The sequence shown here is derived from an EMBL/GenBank/DDBJ whole genome shotgun (WGS) entry which is preliminary data.</text>
</comment>
<keyword evidence="2" id="KW-0472">Membrane</keyword>
<keyword evidence="4" id="KW-1185">Reference proteome</keyword>
<evidence type="ECO:0000313" key="3">
    <source>
        <dbReference type="EMBL" id="GAA4972151.1"/>
    </source>
</evidence>
<evidence type="ECO:0000256" key="2">
    <source>
        <dbReference type="SAM" id="Phobius"/>
    </source>
</evidence>
<reference evidence="4" key="1">
    <citation type="journal article" date="2019" name="Int. J. Syst. Evol. Microbiol.">
        <title>The Global Catalogue of Microorganisms (GCM) 10K type strain sequencing project: providing services to taxonomists for standard genome sequencing and annotation.</title>
        <authorList>
            <consortium name="The Broad Institute Genomics Platform"/>
            <consortium name="The Broad Institute Genome Sequencing Center for Infectious Disease"/>
            <person name="Wu L."/>
            <person name="Ma J."/>
        </authorList>
    </citation>
    <scope>NUCLEOTIDE SEQUENCE [LARGE SCALE GENOMIC DNA]</scope>
    <source>
        <strain evidence="4">JCM 17986</strain>
    </source>
</reference>